<proteinExistence type="inferred from homology"/>
<dbReference type="InterPro" id="IPR027417">
    <property type="entry name" value="P-loop_NTPase"/>
</dbReference>
<keyword evidence="2 4" id="KW-0808">Transferase</keyword>
<evidence type="ECO:0000256" key="2">
    <source>
        <dbReference type="ARBA" id="ARBA00022679"/>
    </source>
</evidence>
<dbReference type="Pfam" id="PF00685">
    <property type="entry name" value="Sulfotransfer_1"/>
    <property type="match status" value="1"/>
</dbReference>
<gene>
    <name evidence="4" type="ORF">ROSMUCSMR3_00490</name>
</gene>
<dbReference type="RefSeq" id="WP_081506330.1">
    <property type="nucleotide sequence ID" value="NZ_CP020474.1"/>
</dbReference>
<dbReference type="EMBL" id="CP020474">
    <property type="protein sequence ID" value="ARE81994.1"/>
    <property type="molecule type" value="Genomic_DNA"/>
</dbReference>
<name>A0A1V0RJQ9_9RHOB</name>
<dbReference type="Gene3D" id="3.40.50.300">
    <property type="entry name" value="P-loop containing nucleotide triphosphate hydrolases"/>
    <property type="match status" value="1"/>
</dbReference>
<reference evidence="4 5" key="1">
    <citation type="submission" date="2017-03" db="EMBL/GenBank/DDBJ databases">
        <title>Genome Sequence of Roseovarius mucosus strain SMR3 Isolated from a culture of the Diatom Skeletonema marinoi.</title>
        <authorList>
            <person name="Topel M."/>
            <person name="Pinder M."/>
            <person name="Johansson O.N."/>
            <person name="Kourtchenko O."/>
            <person name="Godhe A."/>
            <person name="Clarke A.K."/>
        </authorList>
    </citation>
    <scope>NUCLEOTIDE SEQUENCE [LARGE SCALE GENOMIC DNA]</scope>
    <source>
        <strain evidence="4 5">SMR3</strain>
    </source>
</reference>
<dbReference type="OrthoDB" id="3399180at2"/>
<dbReference type="KEGG" id="rmm:ROSMUCSMR3_00490"/>
<organism evidence="4 5">
    <name type="scientific">Roseovarius mucosus</name>
    <dbReference type="NCBI Taxonomy" id="215743"/>
    <lineage>
        <taxon>Bacteria</taxon>
        <taxon>Pseudomonadati</taxon>
        <taxon>Pseudomonadota</taxon>
        <taxon>Alphaproteobacteria</taxon>
        <taxon>Rhodobacterales</taxon>
        <taxon>Roseobacteraceae</taxon>
        <taxon>Roseovarius</taxon>
    </lineage>
</organism>
<sequence>MLILNNGVPKSGSTWMQSVLRIALDPAFPSDTWRNKWINPSVDPKKMKNYVASKEWRHQTTLVKLHMAFTEDMSYLFDPNIKVIVTYRNIPDSILSYFHHQIRLNETSIEEKENWFQSVGVEFAYRLANHRLSWLPVSNAHCVRYENMLAQPKQSILETMRFLEVPISSDKLEKVLEGTKVKRKKPVEGSHIRTAGQSRAEIEIPANTLQILKDIDATLERSTSEILSAKH</sequence>
<keyword evidence="5" id="KW-1185">Reference proteome</keyword>
<dbReference type="InterPro" id="IPR000863">
    <property type="entry name" value="Sulfotransferase_dom"/>
</dbReference>
<comment type="similarity">
    <text evidence="1">Belongs to the sulfotransferase 1 family.</text>
</comment>
<dbReference type="PANTHER" id="PTHR11783">
    <property type="entry name" value="SULFOTRANSFERASE SULT"/>
    <property type="match status" value="1"/>
</dbReference>
<dbReference type="AlphaFoldDB" id="A0A1V0RJQ9"/>
<evidence type="ECO:0000313" key="4">
    <source>
        <dbReference type="EMBL" id="ARE81994.1"/>
    </source>
</evidence>
<dbReference type="GO" id="GO:0008146">
    <property type="term" value="F:sulfotransferase activity"/>
    <property type="evidence" value="ECO:0007669"/>
    <property type="project" value="InterPro"/>
</dbReference>
<dbReference type="SUPFAM" id="SSF52540">
    <property type="entry name" value="P-loop containing nucleoside triphosphate hydrolases"/>
    <property type="match status" value="1"/>
</dbReference>
<evidence type="ECO:0000256" key="1">
    <source>
        <dbReference type="ARBA" id="ARBA00005771"/>
    </source>
</evidence>
<dbReference type="Proteomes" id="UP000192273">
    <property type="component" value="Chromosome"/>
</dbReference>
<protein>
    <submittedName>
        <fullName evidence="4">Sulfotransferase domain protein</fullName>
    </submittedName>
</protein>
<evidence type="ECO:0000259" key="3">
    <source>
        <dbReference type="Pfam" id="PF00685"/>
    </source>
</evidence>
<evidence type="ECO:0000313" key="5">
    <source>
        <dbReference type="Proteomes" id="UP000192273"/>
    </source>
</evidence>
<accession>A0A1V0RJQ9</accession>
<feature type="domain" description="Sulfotransferase" evidence="3">
    <location>
        <begin position="7"/>
        <end position="185"/>
    </location>
</feature>